<proteinExistence type="predicted"/>
<evidence type="ECO:0000313" key="2">
    <source>
        <dbReference type="EMBL" id="EIW86082.1"/>
    </source>
</evidence>
<dbReference type="EMBL" id="JH711573">
    <property type="protein sequence ID" value="EIW86082.1"/>
    <property type="molecule type" value="Genomic_DNA"/>
</dbReference>
<evidence type="ECO:0000256" key="1">
    <source>
        <dbReference type="SAM" id="MobiDB-lite"/>
    </source>
</evidence>
<keyword evidence="3" id="KW-1185">Reference proteome</keyword>
<reference evidence="3" key="1">
    <citation type="journal article" date="2012" name="Science">
        <title>The Paleozoic origin of enzymatic lignin decomposition reconstructed from 31 fungal genomes.</title>
        <authorList>
            <person name="Floudas D."/>
            <person name="Binder M."/>
            <person name="Riley R."/>
            <person name="Barry K."/>
            <person name="Blanchette R.A."/>
            <person name="Henrissat B."/>
            <person name="Martinez A.T."/>
            <person name="Otillar R."/>
            <person name="Spatafora J.W."/>
            <person name="Yadav J.S."/>
            <person name="Aerts A."/>
            <person name="Benoit I."/>
            <person name="Boyd A."/>
            <person name="Carlson A."/>
            <person name="Copeland A."/>
            <person name="Coutinho P.M."/>
            <person name="de Vries R.P."/>
            <person name="Ferreira P."/>
            <person name="Findley K."/>
            <person name="Foster B."/>
            <person name="Gaskell J."/>
            <person name="Glotzer D."/>
            <person name="Gorecki P."/>
            <person name="Heitman J."/>
            <person name="Hesse C."/>
            <person name="Hori C."/>
            <person name="Igarashi K."/>
            <person name="Jurgens J.A."/>
            <person name="Kallen N."/>
            <person name="Kersten P."/>
            <person name="Kohler A."/>
            <person name="Kuees U."/>
            <person name="Kumar T.K.A."/>
            <person name="Kuo A."/>
            <person name="LaButti K."/>
            <person name="Larrondo L.F."/>
            <person name="Lindquist E."/>
            <person name="Ling A."/>
            <person name="Lombard V."/>
            <person name="Lucas S."/>
            <person name="Lundell T."/>
            <person name="Martin R."/>
            <person name="McLaughlin D.J."/>
            <person name="Morgenstern I."/>
            <person name="Morin E."/>
            <person name="Murat C."/>
            <person name="Nagy L.G."/>
            <person name="Nolan M."/>
            <person name="Ohm R.A."/>
            <person name="Patyshakuliyeva A."/>
            <person name="Rokas A."/>
            <person name="Ruiz-Duenas F.J."/>
            <person name="Sabat G."/>
            <person name="Salamov A."/>
            <person name="Samejima M."/>
            <person name="Schmutz J."/>
            <person name="Slot J.C."/>
            <person name="St John F."/>
            <person name="Stenlid J."/>
            <person name="Sun H."/>
            <person name="Sun S."/>
            <person name="Syed K."/>
            <person name="Tsang A."/>
            <person name="Wiebenga A."/>
            <person name="Young D."/>
            <person name="Pisabarro A."/>
            <person name="Eastwood D.C."/>
            <person name="Martin F."/>
            <person name="Cullen D."/>
            <person name="Grigoriev I.V."/>
            <person name="Hibbett D.S."/>
        </authorList>
    </citation>
    <scope>NUCLEOTIDE SEQUENCE [LARGE SCALE GENOMIC DNA]</scope>
    <source>
        <strain evidence="3">RWD-64-598 SS2</strain>
    </source>
</reference>
<dbReference type="Gene3D" id="3.80.10.10">
    <property type="entry name" value="Ribonuclease Inhibitor"/>
    <property type="match status" value="1"/>
</dbReference>
<gene>
    <name evidence="2" type="ORF">CONPUDRAFT_68692</name>
</gene>
<dbReference type="InterPro" id="IPR032675">
    <property type="entry name" value="LRR_dom_sf"/>
</dbReference>
<feature type="region of interest" description="Disordered" evidence="1">
    <location>
        <begin position="96"/>
        <end position="132"/>
    </location>
</feature>
<dbReference type="OrthoDB" id="3543113at2759"/>
<dbReference type="AlphaFoldDB" id="A0A5M3N3U4"/>
<name>A0A5M3N3U4_CONPW</name>
<comment type="caution">
    <text evidence="2">The sequence shown here is derived from an EMBL/GenBank/DDBJ whole genome shotgun (WGS) entry which is preliminary data.</text>
</comment>
<protein>
    <recommendedName>
        <fullName evidence="4">RNI-like protein</fullName>
    </recommendedName>
</protein>
<dbReference type="SUPFAM" id="SSF52047">
    <property type="entry name" value="RNI-like"/>
    <property type="match status" value="1"/>
</dbReference>
<sequence length="712" mass="80236">MSSVKPWLESWDEDRKVTSRLIEWNCDIFAFKGGISSTTCSAVIINCSGFEEVILGTGQRYSTRRFTKVVIIGLEKYNHGDDLRKPVEPNGAWAGLAREPPGSQTRWRRSVFPGGPSKAKSLGLGEEAENGAETKREQFYRELQSREPIAATSGLSVRGGVIIARRQYAFGRVFVEGVGWKNCRARDLAAMARTCCVFSARATDVLWARLDGLTPLLIRLPDDLISKRREAPQYLARPPLRSEDLVGTRRTQFSKPTRFFELQRPFGDDDWNTFFKIAARVVELHFIRETDVQIHPDIYSALCCAPSKSLFPKLQILHWPEYKNIFFLKRLLGPTVLDLSLSEGPDDDGSLETVEAMGELCPNVKTFSWHCDFPSEEQRDALSRAIFRWRNVETLECFDVDDTTLKHLMSLESLRHLNMSIRTTRSYAIAHRRITNPFPKVVSLSFSSPPTCTLSSVAALVSALHPCRASPREFTASTKDAYANSLKDLIDVMPSSFHGDILVQVNINEDDEWAYHSLDLSTLQPLFSFHNLSVINISSGRTVIMDDNELIQLGDAWPKLISLSINKKYGWGKSSETSSTLTLQGVRAMLKKFPMLQTLALAVNGNSVSNALSRGSYGSFSIERPFRLDLLNSRISTSYIPAVAAVLADIFPNSDARVTVHAWTQMFEVDTDAEQWGEVDPVELYRERWTSVVDTMDIINRVKRLEKRLISV</sequence>
<dbReference type="KEGG" id="cput:CONPUDRAFT_68692"/>
<evidence type="ECO:0000313" key="3">
    <source>
        <dbReference type="Proteomes" id="UP000053558"/>
    </source>
</evidence>
<dbReference type="Proteomes" id="UP000053558">
    <property type="component" value="Unassembled WGS sequence"/>
</dbReference>
<dbReference type="GeneID" id="19208676"/>
<organism evidence="2 3">
    <name type="scientific">Coniophora puteana (strain RWD-64-598)</name>
    <name type="common">Brown rot fungus</name>
    <dbReference type="NCBI Taxonomy" id="741705"/>
    <lineage>
        <taxon>Eukaryota</taxon>
        <taxon>Fungi</taxon>
        <taxon>Dikarya</taxon>
        <taxon>Basidiomycota</taxon>
        <taxon>Agaricomycotina</taxon>
        <taxon>Agaricomycetes</taxon>
        <taxon>Agaricomycetidae</taxon>
        <taxon>Boletales</taxon>
        <taxon>Coniophorineae</taxon>
        <taxon>Coniophoraceae</taxon>
        <taxon>Coniophora</taxon>
    </lineage>
</organism>
<accession>A0A5M3N3U4</accession>
<evidence type="ECO:0008006" key="4">
    <source>
        <dbReference type="Google" id="ProtNLM"/>
    </source>
</evidence>
<dbReference type="RefSeq" id="XP_007762646.1">
    <property type="nucleotide sequence ID" value="XM_007764456.1"/>
</dbReference>